<gene>
    <name evidence="16" type="ORF">BJ508DRAFT_418868</name>
</gene>
<comment type="caution">
    <text evidence="10">Lacks conserved residue(s) required for the propagation of feature annotation.</text>
</comment>
<dbReference type="InterPro" id="IPR036861">
    <property type="entry name" value="Endochitinase-like_sf"/>
</dbReference>
<dbReference type="STRING" id="1160509.A0A3N4HKS7"/>
<evidence type="ECO:0000313" key="17">
    <source>
        <dbReference type="Proteomes" id="UP000275078"/>
    </source>
</evidence>
<evidence type="ECO:0000313" key="16">
    <source>
        <dbReference type="EMBL" id="RPA73867.1"/>
    </source>
</evidence>
<dbReference type="Proteomes" id="UP000275078">
    <property type="component" value="Unassembled WGS sequence"/>
</dbReference>
<dbReference type="PANTHER" id="PTHR11177">
    <property type="entry name" value="CHITINASE"/>
    <property type="match status" value="1"/>
</dbReference>
<dbReference type="Gene3D" id="3.20.20.80">
    <property type="entry name" value="Glycosidases"/>
    <property type="match status" value="1"/>
</dbReference>
<dbReference type="SMART" id="SM00270">
    <property type="entry name" value="ChtBD1"/>
    <property type="match status" value="2"/>
</dbReference>
<keyword evidence="5 11" id="KW-0378">Hydrolase</keyword>
<dbReference type="SUPFAM" id="SSF54556">
    <property type="entry name" value="Chitinase insertion domain"/>
    <property type="match status" value="1"/>
</dbReference>
<dbReference type="Gene3D" id="3.30.60.10">
    <property type="entry name" value="Endochitinase-like"/>
    <property type="match status" value="1"/>
</dbReference>
<evidence type="ECO:0000256" key="13">
    <source>
        <dbReference type="SAM" id="SignalP"/>
    </source>
</evidence>
<dbReference type="InterPro" id="IPR001223">
    <property type="entry name" value="Glyco_hydro18_cat"/>
</dbReference>
<dbReference type="InterPro" id="IPR050314">
    <property type="entry name" value="Glycosyl_Hydrlase_18"/>
</dbReference>
<dbReference type="CDD" id="cd00035">
    <property type="entry name" value="ChtBD1"/>
    <property type="match status" value="1"/>
</dbReference>
<dbReference type="SUPFAM" id="SSF51445">
    <property type="entry name" value="(Trans)glycosidases"/>
    <property type="match status" value="1"/>
</dbReference>
<dbReference type="Pfam" id="PF00187">
    <property type="entry name" value="Chitin_bind_1"/>
    <property type="match status" value="1"/>
</dbReference>
<dbReference type="SUPFAM" id="SSF57016">
    <property type="entry name" value="Plant lectins/antimicrobial peptides"/>
    <property type="match status" value="1"/>
</dbReference>
<feature type="chain" id="PRO_5018006425" description="chitinase" evidence="13">
    <location>
        <begin position="31"/>
        <end position="1840"/>
    </location>
</feature>
<keyword evidence="4 10" id="KW-0147">Chitin-binding</keyword>
<dbReference type="PROSITE" id="PS51910">
    <property type="entry name" value="GH18_2"/>
    <property type="match status" value="1"/>
</dbReference>
<evidence type="ECO:0000256" key="4">
    <source>
        <dbReference type="ARBA" id="ARBA00022669"/>
    </source>
</evidence>
<evidence type="ECO:0000256" key="7">
    <source>
        <dbReference type="ARBA" id="ARBA00023277"/>
    </source>
</evidence>
<dbReference type="InterPro" id="IPR029476">
    <property type="entry name" value="DNase_NucA_NucB"/>
</dbReference>
<dbReference type="PROSITE" id="PS50941">
    <property type="entry name" value="CHIT_BIND_I_2"/>
    <property type="match status" value="1"/>
</dbReference>
<evidence type="ECO:0000256" key="8">
    <source>
        <dbReference type="ARBA" id="ARBA00023295"/>
    </source>
</evidence>
<evidence type="ECO:0000256" key="6">
    <source>
        <dbReference type="ARBA" id="ARBA00023024"/>
    </source>
</evidence>
<dbReference type="OrthoDB" id="73875at2759"/>
<keyword evidence="17" id="KW-1185">Reference proteome</keyword>
<keyword evidence="6" id="KW-0146">Chitin degradation</keyword>
<dbReference type="GO" id="GO:0008061">
    <property type="term" value="F:chitin binding"/>
    <property type="evidence" value="ECO:0007669"/>
    <property type="project" value="UniProtKB-UniRule"/>
</dbReference>
<name>A0A3N4HKS7_ASCIM</name>
<dbReference type="InterPro" id="IPR018371">
    <property type="entry name" value="Chitin-binding_1_CS"/>
</dbReference>
<evidence type="ECO:0000256" key="1">
    <source>
        <dbReference type="ARBA" id="ARBA00000822"/>
    </source>
</evidence>
<dbReference type="InterPro" id="IPR017853">
    <property type="entry name" value="GH"/>
</dbReference>
<keyword evidence="13" id="KW-0732">Signal</keyword>
<feature type="domain" description="GH18" evidence="15">
    <location>
        <begin position="137"/>
        <end position="494"/>
    </location>
</feature>
<feature type="region of interest" description="Disordered" evidence="12">
    <location>
        <begin position="740"/>
        <end position="766"/>
    </location>
</feature>
<dbReference type="PROSITE" id="PS01095">
    <property type="entry name" value="GH18_1"/>
    <property type="match status" value="1"/>
</dbReference>
<keyword evidence="7" id="KW-0119">Carbohydrate metabolism</keyword>
<keyword evidence="9" id="KW-0624">Polysaccharide degradation</keyword>
<dbReference type="EC" id="3.2.1.14" evidence="3"/>
<protein>
    <recommendedName>
        <fullName evidence="3">chitinase</fullName>
        <ecNumber evidence="3">3.2.1.14</ecNumber>
    </recommendedName>
</protein>
<proteinExistence type="inferred from homology"/>
<evidence type="ECO:0000256" key="9">
    <source>
        <dbReference type="ARBA" id="ARBA00023326"/>
    </source>
</evidence>
<sequence length="1840" mass="206379">MALHLYFRNTFALIFTAFLISTFVIQFAEAQDKSRCSASIPCYRGCCSASGDCGFTEEHCSKEKGCQSKCDSKAECGKYSGLPTKDCPIKTCCSKFGFCGTTDDFCGDGCEKNSDGEGCGPAKRPTCKENADVSTYQRRIGYYELFNVPNRKCDKVYPEDLEIGGLTHINLAFVNFGSDFKIIDADGELVARMAFLKTRYHGLRINIAVGGWAFNDPPTETFFSKMSSSIANRRTFINSVVDYIEKYGLDGVDIDWEYPTATDRGGTPEDTRNFNLLMAELRNAFDDKDPGWEISLTLPNSFWYLQHFDIENLQRHISYFNIMSYDLHGMWDKKNEFTGPYLKGHTNLTEIEMGLDLLWRNNIKPENVVLGFAFYGRSFTAKSTACTTPDGCEFSTSGIAGSCSNEGGILTYSEISSRNTSLDVQTYYDPVTTVKYNVFGGGSQWVSYDDEQSFFDKKKYLSKRCLSGFMIWAIDQDTQTYDAMHALMGDFAGMDGGLLDGKSAEALADAFGAYTGQNCFVTERCTDGTSGQKGKDQVCPSGTTSVSTAHSPLQAPGRKITGDCSKGWYRHICCPTKAMPKNCRWNGAPERNVIGCDGKCGDNQFKLNSDKSLTAEGGSCGYGERFLCCDSAEILDDCFWTGCDGPYMPYTLGECGKDGYEAVTYRFDDDKGRWCADSYGDNGSPLLDRFKSTYCCPKDKKPQKCNWSNNPLPEHFPGNILPYDPQIACLPRPCAKGQTKLTQAHHPPKSPQENPTHTGLSCEGLQPGPNQDPNFPYCCEPPSKYNKKWPVDPKHLFENYFTKEEDDVMWKYDNTYRNNNKDSKQSHPEAEDGEDAYGFVMLNGPDGALDNDFPVSQTIVRRDEIIKPHMKRSLFTTNQTVLDSVFEHVEESIYVYCNFPQDSPQCQKIWHKGAKDTIIRLPSHVGEGPFARVVSMELADSEYQLPQHHIKARSLDSNANPVYKVTFDYAFDRIERRDDEQVNMRIDFTNLLSYWDDITDEPVKRKRSEMANEHLPRDEWMKRVKRSKKKHDAITKNMKKRMMSTSTTDMSPSMAEGVGLQRRWWGTFKAWLEKLTKVENSNIGYLDMAIQRSILIFKATFGCPGETFSANMKMYLDAEVDMDATYAYYFSGTIVPFKVTDTYAYFGLEPSAYIGLRLVGNARLQATTGRKKLIDTLSYPGLAIKGIAAVGPTLDLYGEIRGVVTLKGEARAGARLNFGKSEVFWPQDDDAHKKYQELLGLETKTPERPDQDSIEPTFDAKVRVDAAIDVIVTPEANMGLKVGGGKAFGGRYLVNGQLVGYVNTTLQFAASFIDEFGGEPRYKYGVYLLYNMGFNAVASVLGFGNWALGARNVYNPSPKFTVFERSGIFHPPGKKRDIASIGSSASIQAPRKALLEGIRISEIKKRALPSSNQTSAISLGHLFVKRADDTDTDVEMPDQSFTSQLSCPPGDTGNVQLPAYKINCHVFRDHFQQNDVTGNNAVIRGICSNVQEHFTRWSIDSRVLTLDNTVEDRVTERRNQQCPGNWCENYNAQLNAHLGRYPQNRIRTSCDEFPFASTEEGGDFLSLIQQSGNVACTPTWQQTLQGNCNKILTKDGGMATNIGYLARRQGYPAPVGNDWWVSWQAGADNWLSDKRMVGEDRNVAEDQRPHQRLTEYPSLMPTLNTPYRNRAGRTSTFSWNFKRNFTFSLAYVNAHDDYAGWGASGGEWQHDAVRDGNQNTDQLDMQQIACVVNTFDQDEIFKLNFNGYCWRGNFHTTIVATSGLGQGEIQRYQRCHVEFENAHNARKRTIGEFHGWKVKGIKFIDEGPVIEVPSEGRPGPGLHPLPVEEDNRNIASSKSV</sequence>
<dbReference type="InterPro" id="IPR001002">
    <property type="entry name" value="Chitin-bd_1"/>
</dbReference>
<dbReference type="Pfam" id="PF14040">
    <property type="entry name" value="DNase_NucA_NucB"/>
    <property type="match status" value="1"/>
</dbReference>
<dbReference type="InterPro" id="IPR029070">
    <property type="entry name" value="Chitinase_insertion_sf"/>
</dbReference>
<feature type="disulfide bond" evidence="10">
    <location>
        <begin position="92"/>
        <end position="106"/>
    </location>
</feature>
<evidence type="ECO:0000259" key="14">
    <source>
        <dbReference type="PROSITE" id="PS50941"/>
    </source>
</evidence>
<dbReference type="InterPro" id="IPR001579">
    <property type="entry name" value="Glyco_hydro_18_chit_AS"/>
</dbReference>
<evidence type="ECO:0000256" key="12">
    <source>
        <dbReference type="SAM" id="MobiDB-lite"/>
    </source>
</evidence>
<dbReference type="GO" id="GO:0000272">
    <property type="term" value="P:polysaccharide catabolic process"/>
    <property type="evidence" value="ECO:0007669"/>
    <property type="project" value="UniProtKB-KW"/>
</dbReference>
<feature type="domain" description="Chitin-binding type-1" evidence="14">
    <location>
        <begin position="73"/>
        <end position="121"/>
    </location>
</feature>
<evidence type="ECO:0000256" key="11">
    <source>
        <dbReference type="RuleBase" id="RU000489"/>
    </source>
</evidence>
<evidence type="ECO:0000256" key="3">
    <source>
        <dbReference type="ARBA" id="ARBA00012729"/>
    </source>
</evidence>
<comment type="catalytic activity">
    <reaction evidence="1">
        <text>Random endo-hydrolysis of N-acetyl-beta-D-glucosaminide (1-&gt;4)-beta-linkages in chitin and chitodextrins.</text>
        <dbReference type="EC" id="3.2.1.14"/>
    </reaction>
</comment>
<dbReference type="Pfam" id="PF00704">
    <property type="entry name" value="Glyco_hydro_18"/>
    <property type="match status" value="1"/>
</dbReference>
<reference evidence="16 17" key="1">
    <citation type="journal article" date="2018" name="Nat. Ecol. Evol.">
        <title>Pezizomycetes genomes reveal the molecular basis of ectomycorrhizal truffle lifestyle.</title>
        <authorList>
            <person name="Murat C."/>
            <person name="Payen T."/>
            <person name="Noel B."/>
            <person name="Kuo A."/>
            <person name="Morin E."/>
            <person name="Chen J."/>
            <person name="Kohler A."/>
            <person name="Krizsan K."/>
            <person name="Balestrini R."/>
            <person name="Da Silva C."/>
            <person name="Montanini B."/>
            <person name="Hainaut M."/>
            <person name="Levati E."/>
            <person name="Barry K.W."/>
            <person name="Belfiori B."/>
            <person name="Cichocki N."/>
            <person name="Clum A."/>
            <person name="Dockter R.B."/>
            <person name="Fauchery L."/>
            <person name="Guy J."/>
            <person name="Iotti M."/>
            <person name="Le Tacon F."/>
            <person name="Lindquist E.A."/>
            <person name="Lipzen A."/>
            <person name="Malagnac F."/>
            <person name="Mello A."/>
            <person name="Molinier V."/>
            <person name="Miyauchi S."/>
            <person name="Poulain J."/>
            <person name="Riccioni C."/>
            <person name="Rubini A."/>
            <person name="Sitrit Y."/>
            <person name="Splivallo R."/>
            <person name="Traeger S."/>
            <person name="Wang M."/>
            <person name="Zifcakova L."/>
            <person name="Wipf D."/>
            <person name="Zambonelli A."/>
            <person name="Paolocci F."/>
            <person name="Nowrousian M."/>
            <person name="Ottonello S."/>
            <person name="Baldrian P."/>
            <person name="Spatafora J.W."/>
            <person name="Henrissat B."/>
            <person name="Nagy L.G."/>
            <person name="Aury J.M."/>
            <person name="Wincker P."/>
            <person name="Grigoriev I.V."/>
            <person name="Bonfante P."/>
            <person name="Martin F.M."/>
        </authorList>
    </citation>
    <scope>NUCLEOTIDE SEQUENCE [LARGE SCALE GENOMIC DNA]</scope>
    <source>
        <strain evidence="16 17">RN42</strain>
    </source>
</reference>
<evidence type="ECO:0000256" key="5">
    <source>
        <dbReference type="ARBA" id="ARBA00022801"/>
    </source>
</evidence>
<accession>A0A3N4HKS7</accession>
<feature type="region of interest" description="Disordered" evidence="12">
    <location>
        <begin position="1813"/>
        <end position="1840"/>
    </location>
</feature>
<dbReference type="EMBL" id="ML119808">
    <property type="protein sequence ID" value="RPA73867.1"/>
    <property type="molecule type" value="Genomic_DNA"/>
</dbReference>
<dbReference type="InterPro" id="IPR011583">
    <property type="entry name" value="Chitinase_II/V-like_cat"/>
</dbReference>
<comment type="similarity">
    <text evidence="2">Belongs to the glycosyl hydrolase 18 family. Chitinase class V subfamily.</text>
</comment>
<keyword evidence="8 11" id="KW-0326">Glycosidase</keyword>
<evidence type="ECO:0000256" key="10">
    <source>
        <dbReference type="PROSITE-ProRule" id="PRU00261"/>
    </source>
</evidence>
<organism evidence="16 17">
    <name type="scientific">Ascobolus immersus RN42</name>
    <dbReference type="NCBI Taxonomy" id="1160509"/>
    <lineage>
        <taxon>Eukaryota</taxon>
        <taxon>Fungi</taxon>
        <taxon>Dikarya</taxon>
        <taxon>Ascomycota</taxon>
        <taxon>Pezizomycotina</taxon>
        <taxon>Pezizomycetes</taxon>
        <taxon>Pezizales</taxon>
        <taxon>Ascobolaceae</taxon>
        <taxon>Ascobolus</taxon>
    </lineage>
</organism>
<feature type="signal peptide" evidence="13">
    <location>
        <begin position="1"/>
        <end position="30"/>
    </location>
</feature>
<dbReference type="Gene3D" id="3.10.50.10">
    <property type="match status" value="1"/>
</dbReference>
<evidence type="ECO:0000256" key="2">
    <source>
        <dbReference type="ARBA" id="ARBA00008682"/>
    </source>
</evidence>
<dbReference type="SMART" id="SM00636">
    <property type="entry name" value="Glyco_18"/>
    <property type="match status" value="1"/>
</dbReference>
<dbReference type="PROSITE" id="PS00026">
    <property type="entry name" value="CHIT_BIND_I_1"/>
    <property type="match status" value="1"/>
</dbReference>
<evidence type="ECO:0000259" key="15">
    <source>
        <dbReference type="PROSITE" id="PS51910"/>
    </source>
</evidence>
<dbReference type="GO" id="GO:0006032">
    <property type="term" value="P:chitin catabolic process"/>
    <property type="evidence" value="ECO:0007669"/>
    <property type="project" value="UniProtKB-KW"/>
</dbReference>
<dbReference type="PANTHER" id="PTHR11177:SF402">
    <property type="entry name" value="CHITINASE"/>
    <property type="match status" value="1"/>
</dbReference>
<dbReference type="GO" id="GO:0008843">
    <property type="term" value="F:endochitinase activity"/>
    <property type="evidence" value="ECO:0007669"/>
    <property type="project" value="UniProtKB-EC"/>
</dbReference>
<keyword evidence="10" id="KW-1015">Disulfide bond</keyword>
<feature type="disulfide bond" evidence="10">
    <location>
        <begin position="87"/>
        <end position="99"/>
    </location>
</feature>